<dbReference type="OrthoDB" id="433738at2759"/>
<dbReference type="SUPFAM" id="SSF48452">
    <property type="entry name" value="TPR-like"/>
    <property type="match status" value="1"/>
</dbReference>
<evidence type="ECO:0000256" key="1">
    <source>
        <dbReference type="ARBA" id="ARBA00022737"/>
    </source>
</evidence>
<feature type="repeat" description="TPR" evidence="3">
    <location>
        <begin position="43"/>
        <end position="76"/>
    </location>
</feature>
<dbReference type="InterPro" id="IPR019734">
    <property type="entry name" value="TPR_rpt"/>
</dbReference>
<dbReference type="InterPro" id="IPR011990">
    <property type="entry name" value="TPR-like_helical_dom_sf"/>
</dbReference>
<organism evidence="4 5">
    <name type="scientific">Stentor coeruleus</name>
    <dbReference type="NCBI Taxonomy" id="5963"/>
    <lineage>
        <taxon>Eukaryota</taxon>
        <taxon>Sar</taxon>
        <taxon>Alveolata</taxon>
        <taxon>Ciliophora</taxon>
        <taxon>Postciliodesmatophora</taxon>
        <taxon>Heterotrichea</taxon>
        <taxon>Heterotrichida</taxon>
        <taxon>Stentoridae</taxon>
        <taxon>Stentor</taxon>
    </lineage>
</organism>
<dbReference type="PANTHER" id="PTHR11242:SF0">
    <property type="entry name" value="TPR_REGION DOMAIN-CONTAINING PROTEIN"/>
    <property type="match status" value="1"/>
</dbReference>
<evidence type="ECO:0000256" key="2">
    <source>
        <dbReference type="ARBA" id="ARBA00022803"/>
    </source>
</evidence>
<gene>
    <name evidence="4" type="ORF">SteCoe_11410</name>
</gene>
<dbReference type="Gene3D" id="1.25.40.10">
    <property type="entry name" value="Tetratricopeptide repeat domain"/>
    <property type="match status" value="1"/>
</dbReference>
<name>A0A1R2CD87_9CILI</name>
<proteinExistence type="predicted"/>
<dbReference type="EMBL" id="MPUH01000190">
    <property type="protein sequence ID" value="OMJ86942.1"/>
    <property type="molecule type" value="Genomic_DNA"/>
</dbReference>
<keyword evidence="5" id="KW-1185">Reference proteome</keyword>
<dbReference type="Proteomes" id="UP000187209">
    <property type="component" value="Unassembled WGS sequence"/>
</dbReference>
<protein>
    <submittedName>
        <fullName evidence="4">Uncharacterized protein</fullName>
    </submittedName>
</protein>
<evidence type="ECO:0000256" key="3">
    <source>
        <dbReference type="PROSITE-ProRule" id="PRU00339"/>
    </source>
</evidence>
<evidence type="ECO:0000313" key="4">
    <source>
        <dbReference type="EMBL" id="OMJ86942.1"/>
    </source>
</evidence>
<comment type="caution">
    <text evidence="4">The sequence shown here is derived from an EMBL/GenBank/DDBJ whole genome shotgun (WGS) entry which is preliminary data.</text>
</comment>
<reference evidence="4 5" key="1">
    <citation type="submission" date="2016-11" db="EMBL/GenBank/DDBJ databases">
        <title>The macronuclear genome of Stentor coeruleus: a giant cell with tiny introns.</title>
        <authorList>
            <person name="Slabodnick M."/>
            <person name="Ruby J.G."/>
            <person name="Reiff S.B."/>
            <person name="Swart E.C."/>
            <person name="Gosai S."/>
            <person name="Prabakaran S."/>
            <person name="Witkowska E."/>
            <person name="Larue G.E."/>
            <person name="Fisher S."/>
            <person name="Freeman R.M."/>
            <person name="Gunawardena J."/>
            <person name="Chu W."/>
            <person name="Stover N.A."/>
            <person name="Gregory B.D."/>
            <person name="Nowacki M."/>
            <person name="Derisi J."/>
            <person name="Roy S.W."/>
            <person name="Marshall W.F."/>
            <person name="Sood P."/>
        </authorList>
    </citation>
    <scope>NUCLEOTIDE SEQUENCE [LARGE SCALE GENOMIC DNA]</scope>
    <source>
        <strain evidence="4">WM001</strain>
    </source>
</reference>
<dbReference type="AlphaFoldDB" id="A0A1R2CD87"/>
<dbReference type="Pfam" id="PF00515">
    <property type="entry name" value="TPR_1"/>
    <property type="match status" value="1"/>
</dbReference>
<dbReference type="SMART" id="SM00028">
    <property type="entry name" value="TPR"/>
    <property type="match status" value="1"/>
</dbReference>
<accession>A0A1R2CD87</accession>
<keyword evidence="2 3" id="KW-0802">TPR repeat</keyword>
<sequence length="183" mass="21555">MMNLALMLIKEVEDSDKEDIKIKTLQKVFDMCNELLTYDKSSIKAYYRRGTAYFVKKMLTEAQEDFLKVLELESQNPDAKRYLQIIKKETKKSGLKEKKIYKGIFTDSRWVEETVKDEAHQKENEAKLINDTEIWRKEMAEKEHQAKLRFEEYTKTLQDLEKGIVIDTADVSDPVTDMLLLDS</sequence>
<dbReference type="PANTHER" id="PTHR11242">
    <property type="entry name" value="ARYL HYDROCARBON RECEPTOR INTERACTING PROTEIN RELATED"/>
    <property type="match status" value="1"/>
</dbReference>
<dbReference type="PROSITE" id="PS50005">
    <property type="entry name" value="TPR"/>
    <property type="match status" value="1"/>
</dbReference>
<dbReference type="InterPro" id="IPR039663">
    <property type="entry name" value="AIP/AIPL1/TTC9"/>
</dbReference>
<keyword evidence="1" id="KW-0677">Repeat</keyword>
<evidence type="ECO:0000313" key="5">
    <source>
        <dbReference type="Proteomes" id="UP000187209"/>
    </source>
</evidence>